<evidence type="ECO:0000313" key="2">
    <source>
        <dbReference type="EMBL" id="TQV76841.1"/>
    </source>
</evidence>
<dbReference type="Gene3D" id="2.60.40.420">
    <property type="entry name" value="Cupredoxins - blue copper proteins"/>
    <property type="match status" value="1"/>
</dbReference>
<name>A0A545TI44_9GAMM</name>
<sequence>MVSWLLKGLTSDTFVFRLLLVSILVFISSQSLAASLSGRVVLTGKGADKVKVEDTIIFYEPNQKVSVLPLATPHKIVMKKKSYQPRVSVIPVGSTVQISNYDSILHNAFSPSKPNQFDLGLYGRSEGKSHRFDHTGVVRIFCNVHFHMVAYALVLDTPFYTRADENGEFEITDIPPGSGRLIFWHERTKRIVKQISLPVSQAQNVELVISKRRVPEHKNKSGASYKKKRRSRRKYN</sequence>
<evidence type="ECO:0000313" key="3">
    <source>
        <dbReference type="Proteomes" id="UP000317839"/>
    </source>
</evidence>
<dbReference type="SUPFAM" id="SSF49464">
    <property type="entry name" value="Carboxypeptidase regulatory domain-like"/>
    <property type="match status" value="1"/>
</dbReference>
<proteinExistence type="predicted"/>
<dbReference type="SUPFAM" id="SSF49503">
    <property type="entry name" value="Cupredoxins"/>
    <property type="match status" value="1"/>
</dbReference>
<gene>
    <name evidence="2" type="ORF">FLL45_02475</name>
</gene>
<evidence type="ECO:0008006" key="4">
    <source>
        <dbReference type="Google" id="ProtNLM"/>
    </source>
</evidence>
<keyword evidence="3" id="KW-1185">Reference proteome</keyword>
<dbReference type="AlphaFoldDB" id="A0A545TI44"/>
<accession>A0A545TI44</accession>
<comment type="caution">
    <text evidence="2">The sequence shown here is derived from an EMBL/GenBank/DDBJ whole genome shotgun (WGS) entry which is preliminary data.</text>
</comment>
<dbReference type="InterPro" id="IPR008969">
    <property type="entry name" value="CarboxyPept-like_regulatory"/>
</dbReference>
<dbReference type="EMBL" id="VIKR01000001">
    <property type="protein sequence ID" value="TQV76841.1"/>
    <property type="molecule type" value="Genomic_DNA"/>
</dbReference>
<protein>
    <recommendedName>
        <fullName evidence="4">Methylamine utilization protein</fullName>
    </recommendedName>
</protein>
<dbReference type="OrthoDB" id="9772097at2"/>
<reference evidence="2 3" key="1">
    <citation type="submission" date="2019-06" db="EMBL/GenBank/DDBJ databases">
        <title>Draft genome of Aliikangiella marina GYP-15.</title>
        <authorList>
            <person name="Wang G."/>
        </authorList>
    </citation>
    <scope>NUCLEOTIDE SEQUENCE [LARGE SCALE GENOMIC DNA]</scope>
    <source>
        <strain evidence="2 3">GYP-15</strain>
    </source>
</reference>
<feature type="compositionally biased region" description="Basic residues" evidence="1">
    <location>
        <begin position="225"/>
        <end position="236"/>
    </location>
</feature>
<organism evidence="2 3">
    <name type="scientific">Aliikangiella marina</name>
    <dbReference type="NCBI Taxonomy" id="1712262"/>
    <lineage>
        <taxon>Bacteria</taxon>
        <taxon>Pseudomonadati</taxon>
        <taxon>Pseudomonadota</taxon>
        <taxon>Gammaproteobacteria</taxon>
        <taxon>Oceanospirillales</taxon>
        <taxon>Pleioneaceae</taxon>
        <taxon>Aliikangiella</taxon>
    </lineage>
</organism>
<evidence type="ECO:0000256" key="1">
    <source>
        <dbReference type="SAM" id="MobiDB-lite"/>
    </source>
</evidence>
<dbReference type="RefSeq" id="WP_142888201.1">
    <property type="nucleotide sequence ID" value="NZ_VIKR01000001.1"/>
</dbReference>
<feature type="region of interest" description="Disordered" evidence="1">
    <location>
        <begin position="212"/>
        <end position="236"/>
    </location>
</feature>
<dbReference type="Proteomes" id="UP000317839">
    <property type="component" value="Unassembled WGS sequence"/>
</dbReference>
<dbReference type="InterPro" id="IPR008972">
    <property type="entry name" value="Cupredoxin"/>
</dbReference>